<gene>
    <name evidence="2" type="ORF">JYU34_010062</name>
</gene>
<evidence type="ECO:0000313" key="2">
    <source>
        <dbReference type="EMBL" id="KAG7304714.1"/>
    </source>
</evidence>
<evidence type="ECO:0000256" key="1">
    <source>
        <dbReference type="SAM" id="MobiDB-lite"/>
    </source>
</evidence>
<reference evidence="2 3" key="1">
    <citation type="submission" date="2021-06" db="EMBL/GenBank/DDBJ databases">
        <title>A haploid diamondback moth (Plutella xylostella L.) genome assembly resolves 31 chromosomes and identifies a diamide resistance mutation.</title>
        <authorList>
            <person name="Ward C.M."/>
            <person name="Perry K.D."/>
            <person name="Baker G."/>
            <person name="Powis K."/>
            <person name="Heckel D.G."/>
            <person name="Baxter S.W."/>
        </authorList>
    </citation>
    <scope>NUCLEOTIDE SEQUENCE [LARGE SCALE GENOMIC DNA]</scope>
    <source>
        <strain evidence="2 3">LV</strain>
        <tissue evidence="2">Single pupa</tissue>
    </source>
</reference>
<organism evidence="2 3">
    <name type="scientific">Plutella xylostella</name>
    <name type="common">Diamondback moth</name>
    <name type="synonym">Plutella maculipennis</name>
    <dbReference type="NCBI Taxonomy" id="51655"/>
    <lineage>
        <taxon>Eukaryota</taxon>
        <taxon>Metazoa</taxon>
        <taxon>Ecdysozoa</taxon>
        <taxon>Arthropoda</taxon>
        <taxon>Hexapoda</taxon>
        <taxon>Insecta</taxon>
        <taxon>Pterygota</taxon>
        <taxon>Neoptera</taxon>
        <taxon>Endopterygota</taxon>
        <taxon>Lepidoptera</taxon>
        <taxon>Glossata</taxon>
        <taxon>Ditrysia</taxon>
        <taxon>Yponomeutoidea</taxon>
        <taxon>Plutellidae</taxon>
        <taxon>Plutella</taxon>
    </lineage>
</organism>
<keyword evidence="3" id="KW-1185">Reference proteome</keyword>
<feature type="region of interest" description="Disordered" evidence="1">
    <location>
        <begin position="52"/>
        <end position="71"/>
    </location>
</feature>
<sequence>MKIKKDEEDLLAVSDFTPPNFDFKLQDDSISPEVNIARFSEALPSTSMFQKVPKNAEKEKGKKRKCDKKNKSIELKKKQKKNKKYEEDLLTDSDFTIHDTDNSDEADFESYCNTLLFQHNSDNEENAEATFIELLNT</sequence>
<accession>A0ABQ7QIU1</accession>
<dbReference type="Proteomes" id="UP000823941">
    <property type="component" value="Chromosome 14"/>
</dbReference>
<protein>
    <submittedName>
        <fullName evidence="2">Uncharacterized protein</fullName>
    </submittedName>
</protein>
<evidence type="ECO:0000313" key="3">
    <source>
        <dbReference type="Proteomes" id="UP000823941"/>
    </source>
</evidence>
<name>A0ABQ7QIU1_PLUXY</name>
<proteinExistence type="predicted"/>
<comment type="caution">
    <text evidence="2">The sequence shown here is derived from an EMBL/GenBank/DDBJ whole genome shotgun (WGS) entry which is preliminary data.</text>
</comment>
<dbReference type="EMBL" id="JAHIBW010000014">
    <property type="protein sequence ID" value="KAG7304714.1"/>
    <property type="molecule type" value="Genomic_DNA"/>
</dbReference>